<dbReference type="NCBIfam" id="NF009828">
    <property type="entry name" value="PRK13303.1-3"/>
    <property type="match status" value="1"/>
</dbReference>
<comment type="function">
    <text evidence="6">Specifically catalyzes the NAD or NADP-dependent dehydrogenation of L-aspartate to iminoaspartate.</text>
</comment>
<comment type="catalytic activity">
    <reaction evidence="6">
        <text>L-aspartate + NADP(+) + H2O = oxaloacetate + NH4(+) + NADPH + H(+)</text>
        <dbReference type="Rhea" id="RHEA:11784"/>
        <dbReference type="ChEBI" id="CHEBI:15377"/>
        <dbReference type="ChEBI" id="CHEBI:15378"/>
        <dbReference type="ChEBI" id="CHEBI:16452"/>
        <dbReference type="ChEBI" id="CHEBI:28938"/>
        <dbReference type="ChEBI" id="CHEBI:29991"/>
        <dbReference type="ChEBI" id="CHEBI:57783"/>
        <dbReference type="ChEBI" id="CHEBI:58349"/>
        <dbReference type="EC" id="1.4.1.21"/>
    </reaction>
</comment>
<dbReference type="EMBL" id="CP041239">
    <property type="protein sequence ID" value="QLL63960.1"/>
    <property type="molecule type" value="Genomic_DNA"/>
</dbReference>
<dbReference type="InterPro" id="IPR011182">
    <property type="entry name" value="L-Asp_DH"/>
</dbReference>
<dbReference type="GO" id="GO:0016639">
    <property type="term" value="F:oxidoreductase activity, acting on the CH-NH2 group of donors, NAD or NADP as acceptor"/>
    <property type="evidence" value="ECO:0007669"/>
    <property type="project" value="UniProtKB-UniRule"/>
</dbReference>
<feature type="active site" evidence="6">
    <location>
        <position position="227"/>
    </location>
</feature>
<keyword evidence="7" id="KW-0614">Plasmid</keyword>
<accession>A0A859QMQ3</accession>
<geneLocation type="plasmid" evidence="8">
    <name>pemeittgr7a</name>
</geneLocation>
<dbReference type="RefSeq" id="WP_180941842.1">
    <property type="nucleotide sequence ID" value="NZ_CP041239.1"/>
</dbReference>
<dbReference type="InterPro" id="IPR005106">
    <property type="entry name" value="Asp/hSer_DH_NAD-bd"/>
</dbReference>
<keyword evidence="3 6" id="KW-0521">NADP</keyword>
<dbReference type="KEGG" id="emx:FKV68_20985"/>
<dbReference type="InterPro" id="IPR020626">
    <property type="entry name" value="Asp_DH_prok"/>
</dbReference>
<evidence type="ECO:0000256" key="5">
    <source>
        <dbReference type="ARBA" id="ARBA00023027"/>
    </source>
</evidence>
<keyword evidence="5 6" id="KW-0520">NAD</keyword>
<dbReference type="InterPro" id="IPR036291">
    <property type="entry name" value="NAD(P)-bd_dom_sf"/>
</dbReference>
<evidence type="ECO:0000256" key="3">
    <source>
        <dbReference type="ARBA" id="ARBA00022857"/>
    </source>
</evidence>
<gene>
    <name evidence="6" type="primary">nadX</name>
    <name evidence="7" type="ORF">FKV68_20985</name>
</gene>
<evidence type="ECO:0000256" key="4">
    <source>
        <dbReference type="ARBA" id="ARBA00023002"/>
    </source>
</evidence>
<dbReference type="UniPathway" id="UPA00253">
    <property type="reaction ID" value="UER00456"/>
</dbReference>
<feature type="binding site" evidence="6">
    <location>
        <position position="197"/>
    </location>
    <ligand>
        <name>NAD(+)</name>
        <dbReference type="ChEBI" id="CHEBI:57540"/>
    </ligand>
</feature>
<dbReference type="SUPFAM" id="SSF55347">
    <property type="entry name" value="Glyceraldehyde-3-phosphate dehydrogenase-like, C-terminal domain"/>
    <property type="match status" value="1"/>
</dbReference>
<dbReference type="GO" id="GO:0033735">
    <property type="term" value="F:aspartate dehydrogenase [NAD(P)+] activity"/>
    <property type="evidence" value="ECO:0007669"/>
    <property type="project" value="UniProtKB-EC"/>
</dbReference>
<sequence length="274" mass="29104">MRALSRVRTPLRLCLVGWGAINRRVAELLKERHGDDVVFAAVALADIADAIGVPDNVPVITDPSVLWELELDLVVEAAGRGAVAQWGEHALRHAGGLVVASASAFCDDDLFERLQRAAREYGSQLIVPPGALAGIDAIAAAAALPLEAVTHRIIKPPRAWAGTAAEQILTLDAVVSPTTFFSGSAREAASRFPQNANVSAVAALSGIGLDRTEVELVADPSAETNRHELAVNGEFGRLNIVIENRPLVSNPKSSEMAALSLVRLIENRFVPLVR</sequence>
<protein>
    <recommendedName>
        <fullName evidence="6">L-aspartate dehydrogenase</fullName>
        <ecNumber evidence="6">1.4.1.21</ecNumber>
    </recommendedName>
</protein>
<reference evidence="7 8" key="1">
    <citation type="submission" date="2019-06" db="EMBL/GenBank/DDBJ databases">
        <title>Complete genome sequence of Ensifer mexicanus ITTG R7 isolated from nodules of Acacia angustissima (Mill.) Kuntze.</title>
        <authorList>
            <person name="Rincon-Rosales R."/>
            <person name="Rogel M.A."/>
            <person name="Guerrero G."/>
            <person name="Rincon-Molina C.I."/>
            <person name="Lopez-Lopez A."/>
            <person name="Martinez-Romero E."/>
        </authorList>
    </citation>
    <scope>NUCLEOTIDE SEQUENCE [LARGE SCALE GENOMIC DNA]</scope>
    <source>
        <strain evidence="7 8">ITTG R7</strain>
        <plasmid evidence="8">pemeittgr7a</plasmid>
    </source>
</reference>
<evidence type="ECO:0000313" key="7">
    <source>
        <dbReference type="EMBL" id="QLL63960.1"/>
    </source>
</evidence>
<comment type="similarity">
    <text evidence="1 6">Belongs to the L-aspartate dehydrogenase family.</text>
</comment>
<dbReference type="PIRSF" id="PIRSF005227">
    <property type="entry name" value="Asp_dh_NAD_syn"/>
    <property type="match status" value="1"/>
</dbReference>
<organism evidence="7 8">
    <name type="scientific">Sinorhizobium mexicanum</name>
    <dbReference type="NCBI Taxonomy" id="375549"/>
    <lineage>
        <taxon>Bacteria</taxon>
        <taxon>Pseudomonadati</taxon>
        <taxon>Pseudomonadota</taxon>
        <taxon>Alphaproteobacteria</taxon>
        <taxon>Hyphomicrobiales</taxon>
        <taxon>Rhizobiaceae</taxon>
        <taxon>Sinorhizobium/Ensifer group</taxon>
        <taxon>Sinorhizobium</taxon>
    </lineage>
</organism>
<dbReference type="EC" id="1.4.1.21" evidence="6"/>
<feature type="binding site" evidence="6">
    <location>
        <position position="131"/>
    </location>
    <ligand>
        <name>NAD(+)</name>
        <dbReference type="ChEBI" id="CHEBI:57540"/>
    </ligand>
</feature>
<dbReference type="GO" id="GO:0009435">
    <property type="term" value="P:NAD+ biosynthetic process"/>
    <property type="evidence" value="ECO:0007669"/>
    <property type="project" value="UniProtKB-UniRule"/>
</dbReference>
<evidence type="ECO:0000256" key="2">
    <source>
        <dbReference type="ARBA" id="ARBA00022642"/>
    </source>
</evidence>
<keyword evidence="2 6" id="KW-0662">Pyridine nucleotide biosynthesis</keyword>
<name>A0A859QMQ3_9HYPH</name>
<keyword evidence="4 6" id="KW-0560">Oxidoreductase</keyword>
<dbReference type="PANTHER" id="PTHR31873:SF6">
    <property type="entry name" value="ASPARTATE DEHYDROGENASE DOMAIN-CONTAINING PROTEIN"/>
    <property type="match status" value="1"/>
</dbReference>
<dbReference type="Gene3D" id="3.30.360.10">
    <property type="entry name" value="Dihydrodipicolinate Reductase, domain 2"/>
    <property type="match status" value="1"/>
</dbReference>
<evidence type="ECO:0000256" key="6">
    <source>
        <dbReference type="HAMAP-Rule" id="MF_01265"/>
    </source>
</evidence>
<dbReference type="GO" id="GO:0050661">
    <property type="term" value="F:NADP binding"/>
    <property type="evidence" value="ECO:0007669"/>
    <property type="project" value="UniProtKB-UniRule"/>
</dbReference>
<comment type="miscellaneous">
    <text evidence="6">The iminoaspartate product is unstable in aqueous solution and can decompose to oxaloacetate and ammonia.</text>
</comment>
<keyword evidence="8" id="KW-1185">Reference proteome</keyword>
<dbReference type="Proteomes" id="UP000510721">
    <property type="component" value="Plasmid pEmeITTGR7a"/>
</dbReference>
<dbReference type="SUPFAM" id="SSF51735">
    <property type="entry name" value="NAD(P)-binding Rossmann-fold domains"/>
    <property type="match status" value="1"/>
</dbReference>
<dbReference type="PANTHER" id="PTHR31873">
    <property type="entry name" value="L-ASPARTATE DEHYDROGENASE-RELATED"/>
    <property type="match status" value="1"/>
</dbReference>
<dbReference type="GO" id="GO:0051287">
    <property type="term" value="F:NAD binding"/>
    <property type="evidence" value="ECO:0007669"/>
    <property type="project" value="UniProtKB-UniRule"/>
</dbReference>
<proteinExistence type="inferred from homology"/>
<evidence type="ECO:0000313" key="8">
    <source>
        <dbReference type="Proteomes" id="UP000510721"/>
    </source>
</evidence>
<evidence type="ECO:0000256" key="1">
    <source>
        <dbReference type="ARBA" id="ARBA00008331"/>
    </source>
</evidence>
<comment type="catalytic activity">
    <reaction evidence="6">
        <text>L-aspartate + NAD(+) + H2O = oxaloacetate + NH4(+) + NADH + H(+)</text>
        <dbReference type="Rhea" id="RHEA:11788"/>
        <dbReference type="ChEBI" id="CHEBI:15377"/>
        <dbReference type="ChEBI" id="CHEBI:15378"/>
        <dbReference type="ChEBI" id="CHEBI:16452"/>
        <dbReference type="ChEBI" id="CHEBI:28938"/>
        <dbReference type="ChEBI" id="CHEBI:29991"/>
        <dbReference type="ChEBI" id="CHEBI:57540"/>
        <dbReference type="ChEBI" id="CHEBI:57945"/>
        <dbReference type="EC" id="1.4.1.21"/>
    </reaction>
</comment>
<dbReference type="Gene3D" id="3.40.50.720">
    <property type="entry name" value="NAD(P)-binding Rossmann-like Domain"/>
    <property type="match status" value="1"/>
</dbReference>
<dbReference type="Pfam" id="PF03447">
    <property type="entry name" value="NAD_binding_3"/>
    <property type="match status" value="1"/>
</dbReference>
<dbReference type="Pfam" id="PF01958">
    <property type="entry name" value="Asp_DH_C"/>
    <property type="match status" value="1"/>
</dbReference>
<comment type="pathway">
    <text evidence="6">Cofactor biosynthesis; NAD(+) biosynthesis; iminoaspartate from L-aspartate (dehydrogenase route): step 1/1.</text>
</comment>
<dbReference type="HAMAP" id="MF_01265">
    <property type="entry name" value="NadX"/>
    <property type="match status" value="1"/>
</dbReference>
<dbReference type="AlphaFoldDB" id="A0A859QMQ3"/>
<dbReference type="InterPro" id="IPR002811">
    <property type="entry name" value="Asp_DH"/>
</dbReference>